<proteinExistence type="predicted"/>
<accession>A0ABT4IKN8</accession>
<protein>
    <submittedName>
        <fullName evidence="1">Uncharacterized protein</fullName>
    </submittedName>
</protein>
<name>A0ABT4IKN8_9EURY</name>
<dbReference type="InterPro" id="IPR054263">
    <property type="entry name" value="DUF6994"/>
</dbReference>
<gene>
    <name evidence="1" type="ORF">O0S09_03465</name>
</gene>
<dbReference type="RefSeq" id="WP_268922549.1">
    <property type="nucleotide sequence ID" value="NZ_JAPTGC010000004.1"/>
</dbReference>
<organism evidence="1 2">
    <name type="scientific">Methanocorpusculum vombati</name>
    <dbReference type="NCBI Taxonomy" id="3002864"/>
    <lineage>
        <taxon>Archaea</taxon>
        <taxon>Methanobacteriati</taxon>
        <taxon>Methanobacteriota</taxon>
        <taxon>Stenosarchaea group</taxon>
        <taxon>Methanomicrobia</taxon>
        <taxon>Methanomicrobiales</taxon>
        <taxon>Methanocorpusculaceae</taxon>
        <taxon>Methanocorpusculum</taxon>
    </lineage>
</organism>
<evidence type="ECO:0000313" key="1">
    <source>
        <dbReference type="EMBL" id="MCZ0862314.1"/>
    </source>
</evidence>
<dbReference type="EMBL" id="JAPTGC010000004">
    <property type="protein sequence ID" value="MCZ0862314.1"/>
    <property type="molecule type" value="Genomic_DNA"/>
</dbReference>
<reference evidence="1" key="1">
    <citation type="submission" date="2022-12" db="EMBL/GenBank/DDBJ databases">
        <title>Isolation and characterisation of novel Methanocorpusculum spp. from native Australian herbivores indicates the genus is ancestrally host-associated.</title>
        <authorList>
            <person name="Volmer J.G."/>
            <person name="Soo R.M."/>
            <person name="Evans P.N."/>
            <person name="Hoedt E.C."/>
            <person name="Astorga Alsina A.L."/>
            <person name="Woodcroft B.J."/>
            <person name="Tyson G.W."/>
            <person name="Hugenholtz P."/>
            <person name="Morrison M."/>
        </authorList>
    </citation>
    <scope>NUCLEOTIDE SEQUENCE</scope>
    <source>
        <strain evidence="1">CW153</strain>
    </source>
</reference>
<dbReference type="Pfam" id="PF22507">
    <property type="entry name" value="DUF6994"/>
    <property type="match status" value="1"/>
</dbReference>
<sequence length="251" mass="29981">MENLHKRDIDIQFDFTTDTPRYWENFWNNNNGLGAGNNDPDTSSKTLQKYHQLLWSKKLPNGENMELSIGSGSNYLTWKNFRFGSDSITASFRYERYRNMIEEIKNAIPNYQSFMENYLRKSYTIGGETIFPKWHGGINQSRGCNPFIKDRWDLTLECIRKYYIDEPSPLYDTLKKDKEFFDLFVDFKGYVDFFYMQDCVSSDYESVVFWLGNGEFLQNPLPKTVDEYIHWINCNMDFVKQRNERIQEAIR</sequence>
<comment type="caution">
    <text evidence="1">The sequence shown here is derived from an EMBL/GenBank/DDBJ whole genome shotgun (WGS) entry which is preliminary data.</text>
</comment>
<evidence type="ECO:0000313" key="2">
    <source>
        <dbReference type="Proteomes" id="UP001141336"/>
    </source>
</evidence>
<dbReference type="Proteomes" id="UP001141336">
    <property type="component" value="Unassembled WGS sequence"/>
</dbReference>
<keyword evidence="2" id="KW-1185">Reference proteome</keyword>